<dbReference type="Gene3D" id="3.30.300.30">
    <property type="match status" value="1"/>
</dbReference>
<gene>
    <name evidence="8" type="ORF">GCM10009727_50180</name>
</gene>
<evidence type="ECO:0000256" key="5">
    <source>
        <dbReference type="ARBA" id="ARBA00023194"/>
    </source>
</evidence>
<dbReference type="Proteomes" id="UP001501020">
    <property type="component" value="Unassembled WGS sequence"/>
</dbReference>
<keyword evidence="5" id="KW-0045">Antibiotic biosynthesis</keyword>
<evidence type="ECO:0000256" key="4">
    <source>
        <dbReference type="ARBA" id="ARBA00022737"/>
    </source>
</evidence>
<dbReference type="InterPro" id="IPR020845">
    <property type="entry name" value="AMP-binding_CS"/>
</dbReference>
<dbReference type="InterPro" id="IPR006162">
    <property type="entry name" value="Ppantetheine_attach_site"/>
</dbReference>
<dbReference type="InterPro" id="IPR025110">
    <property type="entry name" value="AMP-bd_C"/>
</dbReference>
<organism evidence="8 9">
    <name type="scientific">Actinomadura napierensis</name>
    <dbReference type="NCBI Taxonomy" id="267854"/>
    <lineage>
        <taxon>Bacteria</taxon>
        <taxon>Bacillati</taxon>
        <taxon>Actinomycetota</taxon>
        <taxon>Actinomycetes</taxon>
        <taxon>Streptosporangiales</taxon>
        <taxon>Thermomonosporaceae</taxon>
        <taxon>Actinomadura</taxon>
    </lineage>
</organism>
<dbReference type="PANTHER" id="PTHR45527">
    <property type="entry name" value="NONRIBOSOMAL PEPTIDE SYNTHETASE"/>
    <property type="match status" value="1"/>
</dbReference>
<keyword evidence="4" id="KW-0677">Repeat</keyword>
<reference evidence="9" key="1">
    <citation type="journal article" date="2019" name="Int. J. Syst. Evol. Microbiol.">
        <title>The Global Catalogue of Microorganisms (GCM) 10K type strain sequencing project: providing services to taxonomists for standard genome sequencing and annotation.</title>
        <authorList>
            <consortium name="The Broad Institute Genomics Platform"/>
            <consortium name="The Broad Institute Genome Sequencing Center for Infectious Disease"/>
            <person name="Wu L."/>
            <person name="Ma J."/>
        </authorList>
    </citation>
    <scope>NUCLEOTIDE SEQUENCE [LARGE SCALE GENOMIC DNA]</scope>
    <source>
        <strain evidence="9">JCM 13850</strain>
    </source>
</reference>
<dbReference type="RefSeq" id="WP_344271683.1">
    <property type="nucleotide sequence ID" value="NZ_BAAAMR010000047.1"/>
</dbReference>
<dbReference type="InterPro" id="IPR010071">
    <property type="entry name" value="AA_adenyl_dom"/>
</dbReference>
<accession>A0ABP5LIB3</accession>
<evidence type="ECO:0000313" key="9">
    <source>
        <dbReference type="Proteomes" id="UP001501020"/>
    </source>
</evidence>
<dbReference type="SUPFAM" id="SSF52777">
    <property type="entry name" value="CoA-dependent acyltransferases"/>
    <property type="match status" value="6"/>
</dbReference>
<name>A0ABP5LIB3_9ACTN</name>
<protein>
    <recommendedName>
        <fullName evidence="7">Carrier domain-containing protein</fullName>
    </recommendedName>
</protein>
<dbReference type="Pfam" id="PF00501">
    <property type="entry name" value="AMP-binding"/>
    <property type="match status" value="1"/>
</dbReference>
<dbReference type="InterPro" id="IPR020806">
    <property type="entry name" value="PKS_PP-bd"/>
</dbReference>
<dbReference type="InterPro" id="IPR042099">
    <property type="entry name" value="ANL_N_sf"/>
</dbReference>
<dbReference type="InterPro" id="IPR010060">
    <property type="entry name" value="NRPS_synth"/>
</dbReference>
<dbReference type="SUPFAM" id="SSF56801">
    <property type="entry name" value="Acetyl-CoA synthetase-like"/>
    <property type="match status" value="1"/>
</dbReference>
<evidence type="ECO:0000256" key="2">
    <source>
        <dbReference type="ARBA" id="ARBA00022450"/>
    </source>
</evidence>
<dbReference type="InterPro" id="IPR045851">
    <property type="entry name" value="AMP-bd_C_sf"/>
</dbReference>
<dbReference type="EMBL" id="BAAAMR010000047">
    <property type="protein sequence ID" value="GAA2147763.1"/>
    <property type="molecule type" value="Genomic_DNA"/>
</dbReference>
<dbReference type="NCBIfam" id="TIGR01720">
    <property type="entry name" value="NRPS-para261"/>
    <property type="match status" value="1"/>
</dbReference>
<dbReference type="SMART" id="SM00823">
    <property type="entry name" value="PKS_PP"/>
    <property type="match status" value="1"/>
</dbReference>
<dbReference type="InterPro" id="IPR009081">
    <property type="entry name" value="PP-bd_ACP"/>
</dbReference>
<dbReference type="Pfam" id="PF00668">
    <property type="entry name" value="Condensation"/>
    <property type="match status" value="3"/>
</dbReference>
<evidence type="ECO:0000259" key="7">
    <source>
        <dbReference type="PROSITE" id="PS50075"/>
    </source>
</evidence>
<evidence type="ECO:0000256" key="6">
    <source>
        <dbReference type="SAM" id="MobiDB-lite"/>
    </source>
</evidence>
<evidence type="ECO:0000256" key="3">
    <source>
        <dbReference type="ARBA" id="ARBA00022553"/>
    </source>
</evidence>
<keyword evidence="3" id="KW-0597">Phosphoprotein</keyword>
<dbReference type="Pfam" id="PF00550">
    <property type="entry name" value="PP-binding"/>
    <property type="match status" value="1"/>
</dbReference>
<comment type="caution">
    <text evidence="8">The sequence shown here is derived from an EMBL/GenBank/DDBJ whole genome shotgun (WGS) entry which is preliminary data.</text>
</comment>
<dbReference type="InterPro" id="IPR000873">
    <property type="entry name" value="AMP-dep_synth/lig_dom"/>
</dbReference>
<dbReference type="PROSITE" id="PS00012">
    <property type="entry name" value="PHOSPHOPANTETHEINE"/>
    <property type="match status" value="1"/>
</dbReference>
<dbReference type="PROSITE" id="PS00455">
    <property type="entry name" value="AMP_BINDING"/>
    <property type="match status" value="1"/>
</dbReference>
<dbReference type="InterPro" id="IPR023213">
    <property type="entry name" value="CAT-like_dom_sf"/>
</dbReference>
<dbReference type="NCBIfam" id="TIGR01733">
    <property type="entry name" value="AA-adenyl-dom"/>
    <property type="match status" value="1"/>
</dbReference>
<dbReference type="Gene3D" id="3.30.559.30">
    <property type="entry name" value="Nonribosomal peptide synthetase, condensation domain"/>
    <property type="match status" value="3"/>
</dbReference>
<dbReference type="InterPro" id="IPR036736">
    <property type="entry name" value="ACP-like_sf"/>
</dbReference>
<dbReference type="InterPro" id="IPR001242">
    <property type="entry name" value="Condensation_dom"/>
</dbReference>
<dbReference type="Gene3D" id="1.10.1200.10">
    <property type="entry name" value="ACP-like"/>
    <property type="match status" value="1"/>
</dbReference>
<keyword evidence="9" id="KW-1185">Reference proteome</keyword>
<feature type="region of interest" description="Disordered" evidence="6">
    <location>
        <begin position="1040"/>
        <end position="1061"/>
    </location>
</feature>
<dbReference type="CDD" id="cd17652">
    <property type="entry name" value="A_NRPS_CmdD_like"/>
    <property type="match status" value="1"/>
</dbReference>
<feature type="domain" description="Carrier" evidence="7">
    <location>
        <begin position="971"/>
        <end position="1045"/>
    </location>
</feature>
<keyword evidence="2" id="KW-0596">Phosphopantetheine</keyword>
<dbReference type="SUPFAM" id="SSF47336">
    <property type="entry name" value="ACP-like"/>
    <property type="match status" value="1"/>
</dbReference>
<comment type="cofactor">
    <cofactor evidence="1">
        <name>pantetheine 4'-phosphate</name>
        <dbReference type="ChEBI" id="CHEBI:47942"/>
    </cofactor>
</comment>
<sequence length="1977" mass="211412">MAEPRGSGERLRLSAAQTGVWLAHQRDPSARRYVVGEYLEIDGPVDRALMEAAWRRLRAEADVLRVRSIEESDGLWQVLGPADGEDGPDLRYADLTGKADPDAAALAWMRADMDRPVDLAAGPLCAFALLKRAGDRYSFYHRYHHVLADGFGYSLVPRRLAAVYSALERGEEPAPAGFGTLRGLVEEETAYRASDDFVRDRAYWTERFADMPAPTRLIRGAGEAGGRGARPGLRRTASLPAGTTARLRAVARDARTGWPVVFVAAVAAYLARMTGRREVVLGLPVTARTSPSARRTPGMLANTVPLRIEVPPHAGLAGLLPAVAAEFGAALAHQRYRHEDLCRDLGLTGDDRGFLGAMVNILSFPRDLAFGTARATAHNLSSGPAIDLTVGVYEGAEGAGAALAFDANPDFYGEDDVADHRDRFPRFLDNALADPEGPVGGIDLLTPSERDTLLHRWNDSGRSAGRDGTLDGRFAAQAAATPDAVALESDGAALSYAELDARSSALASELRAAGVGPERFAALVLPRSPEFVVAMLAVLKAGGGYLPVDPDYPVERIRHMLEDSAPICVITGAGAAAPPVPGPARVDLDAHARVRSFAPGQVPAGPRRAAAGSGPAHPAYVIYTSGSTGLPKGVVATHAGVVNIAADHIERFGVGPGSRMLQLVSPSFDASIADIWPALLSGATLVLAPAGRPPLGEALLRRLADQRITHAALPPVVLAALPEPDLPGLVTLATGGEVAEPEVVARWAAGRRMINVYGPTETTVAATASDPLTGRERPPIGRPVSNTRVYVLDPGLRLLPPGVPGELYITGDGLARGYLRKPALTADRFLPCPFGAPGGRMYRTGDLVRWRPDGSLEYLGRTDDQVKVRGFRIEPSEIETVLTGHPAVRAAAVVAREDRPGDKRLAAYAVPEPGRDVRPAELREFAARALPDFMVPAAVVVLDELPLTPNGKVDRRALPKPDFAAPAPGRAPRTPAERLLCGLFAEVLGLEAVGAEDSFFDLGGDSIVALQLVSRAHAAGLRISSREVFEHRTAAALAAAARTGDAAEAEPPEERLGPVPPTPVVRWLLETADEIDGFHQSVLVRAPAGLGRERLAAALRTLVDHHDALRLELGPDGGPAVRPPSGPGAAVPLMRVDVAGLTGEETDAVIAAESLAARDRLVPREGVMLQAVWFDAGPREPGRLLLLVHHLAVDGVSWRILLPDLATAFDGGEPPPVPTSLRRWARRLTEAAAAPGRADELDHWTRVLDRPDPPLAARPLDQAADRAGDAGRLRLRLPAEVSAPLLAVVPAAYRAGTADVLLTALALAIREWRGRAGSPGVLLEVEGHGREEGVVPGADLSRTVGWFTSNHPVHLDPGGVAWDEVVAGGPGAGAALKRVKEQMRAAPDHGLGYGLLRHLNADTGPRLAKYNAPQIAFNYLGRFDLARDGDWSPVAVAGGADPRMPLTHVLAFDVIAHDRPDTEGPELEATVTWAPGLLGEDEVAGLADLWEAALRGLAVHGGGGRTPSDLPATGLDQAQIEELEAAHPGLVDVLPLAPMQEGLLSHALITEREVDVYTAQLRFDLDGPLDAAALRRAAGAVLARHVNLRAAFRHDGLPRPVQVLCGAMAPPWTDVDLTALGEAAAADEALRLAGQERVRRFDMARPPLLRFLLLKLAPERYRLVLTIHHILWDGWSTPVLLEELFTLYEQDGDDTGLPRVTRYGRYLEWLAAQDERAARDAWTQALEGLAGPTLVAPAVEDLPSAPQEQVQDGLAEDSTERLTAWARRSGLTLNTVVQGAWGLLLSHATGRDDVVFGGSVSGRPPELPGIERMVGLFTNLVPVRVAPRDGETVRGFLTRLQDEQVRLIPHHHLGLAEIQRRAGEGARFDSTMVCVNYPLDVAALDTPLREVRLAGLEVDEGTHYPLRLIAIPGPRLRLWLGYRSDAFGRPEIERLMARLTRLLEAVAAEPDRPVREVDVLTPQERRRLLVEWGGYGQ</sequence>
<dbReference type="Gene3D" id="3.40.50.12780">
    <property type="entry name" value="N-terminal domain of ligase-like"/>
    <property type="match status" value="1"/>
</dbReference>
<proteinExistence type="predicted"/>
<evidence type="ECO:0000256" key="1">
    <source>
        <dbReference type="ARBA" id="ARBA00001957"/>
    </source>
</evidence>
<dbReference type="PANTHER" id="PTHR45527:SF1">
    <property type="entry name" value="FATTY ACID SYNTHASE"/>
    <property type="match status" value="1"/>
</dbReference>
<dbReference type="Gene3D" id="3.30.559.10">
    <property type="entry name" value="Chloramphenicol acetyltransferase-like domain"/>
    <property type="match status" value="3"/>
</dbReference>
<evidence type="ECO:0000313" key="8">
    <source>
        <dbReference type="EMBL" id="GAA2147763.1"/>
    </source>
</evidence>
<dbReference type="Pfam" id="PF13193">
    <property type="entry name" value="AMP-binding_C"/>
    <property type="match status" value="1"/>
</dbReference>
<dbReference type="PROSITE" id="PS50075">
    <property type="entry name" value="CARRIER"/>
    <property type="match status" value="1"/>
</dbReference>